<comment type="caution">
    <text evidence="6">The sequence shown here is derived from an EMBL/GenBank/DDBJ whole genome shotgun (WGS) entry which is preliminary data.</text>
</comment>
<feature type="DNA-binding region" description="H-T-H motif" evidence="4">
    <location>
        <begin position="37"/>
        <end position="56"/>
    </location>
</feature>
<dbReference type="EMBL" id="JAUQUB010000005">
    <property type="protein sequence ID" value="MDO7883450.1"/>
    <property type="molecule type" value="Genomic_DNA"/>
</dbReference>
<dbReference type="InterPro" id="IPR001647">
    <property type="entry name" value="HTH_TetR"/>
</dbReference>
<reference evidence="6 7" key="1">
    <citation type="submission" date="2023-07" db="EMBL/GenBank/DDBJ databases">
        <title>Protaetiibacter sp. nov WY-16 isolated from soil.</title>
        <authorList>
            <person name="Liu B."/>
            <person name="Wan Y."/>
        </authorList>
    </citation>
    <scope>NUCLEOTIDE SEQUENCE [LARGE SCALE GENOMIC DNA]</scope>
    <source>
        <strain evidence="6 7">WY-16</strain>
    </source>
</reference>
<keyword evidence="3" id="KW-0804">Transcription</keyword>
<keyword evidence="2 4" id="KW-0238">DNA-binding</keyword>
<evidence type="ECO:0000313" key="7">
    <source>
        <dbReference type="Proteomes" id="UP001241072"/>
    </source>
</evidence>
<dbReference type="InterPro" id="IPR023772">
    <property type="entry name" value="DNA-bd_HTH_TetR-type_CS"/>
</dbReference>
<dbReference type="InterPro" id="IPR025996">
    <property type="entry name" value="MT1864/Rv1816-like_C"/>
</dbReference>
<dbReference type="RefSeq" id="WP_305003877.1">
    <property type="nucleotide sequence ID" value="NZ_JAUQUB010000005.1"/>
</dbReference>
<dbReference type="Proteomes" id="UP001241072">
    <property type="component" value="Unassembled WGS sequence"/>
</dbReference>
<dbReference type="Pfam" id="PF13305">
    <property type="entry name" value="TetR_C_33"/>
    <property type="match status" value="1"/>
</dbReference>
<dbReference type="InterPro" id="IPR036271">
    <property type="entry name" value="Tet_transcr_reg_TetR-rel_C_sf"/>
</dbReference>
<evidence type="ECO:0000256" key="3">
    <source>
        <dbReference type="ARBA" id="ARBA00023163"/>
    </source>
</evidence>
<organism evidence="6 7">
    <name type="scientific">Antiquaquibacter soli</name>
    <dbReference type="NCBI Taxonomy" id="3064523"/>
    <lineage>
        <taxon>Bacteria</taxon>
        <taxon>Bacillati</taxon>
        <taxon>Actinomycetota</taxon>
        <taxon>Actinomycetes</taxon>
        <taxon>Micrococcales</taxon>
        <taxon>Microbacteriaceae</taxon>
        <taxon>Antiquaquibacter</taxon>
    </lineage>
</organism>
<dbReference type="SUPFAM" id="SSF46689">
    <property type="entry name" value="Homeodomain-like"/>
    <property type="match status" value="1"/>
</dbReference>
<evidence type="ECO:0000256" key="2">
    <source>
        <dbReference type="ARBA" id="ARBA00023125"/>
    </source>
</evidence>
<proteinExistence type="predicted"/>
<dbReference type="PROSITE" id="PS50977">
    <property type="entry name" value="HTH_TETR_2"/>
    <property type="match status" value="1"/>
</dbReference>
<dbReference type="PANTHER" id="PTHR30055">
    <property type="entry name" value="HTH-TYPE TRANSCRIPTIONAL REGULATOR RUTR"/>
    <property type="match status" value="1"/>
</dbReference>
<dbReference type="SUPFAM" id="SSF48498">
    <property type="entry name" value="Tetracyclin repressor-like, C-terminal domain"/>
    <property type="match status" value="1"/>
</dbReference>
<gene>
    <name evidence="6" type="ORF">Q5716_14550</name>
</gene>
<keyword evidence="1" id="KW-0805">Transcription regulation</keyword>
<evidence type="ECO:0000256" key="4">
    <source>
        <dbReference type="PROSITE-ProRule" id="PRU00335"/>
    </source>
</evidence>
<evidence type="ECO:0000259" key="5">
    <source>
        <dbReference type="PROSITE" id="PS50977"/>
    </source>
</evidence>
<sequence>MTKREPNPRGAGDQLRAQLVAAASELLLSPQSVALPSLRAVARACDVSPAAVYLHFDSQKALIDAVIDTQLASLGAAVRAAPEHPDGAIVAFGLAYADWALEHPGAYQLLFESADRLGMGEGDHHASGDELIAGATALLTATTSTREPRRLALSLWSALHGVVSLRLHKPHMDWEVALDEEIRWVVLRLLG</sequence>
<dbReference type="Pfam" id="PF00440">
    <property type="entry name" value="TetR_N"/>
    <property type="match status" value="1"/>
</dbReference>
<accession>A0ABT9BVN0</accession>
<feature type="domain" description="HTH tetR-type" evidence="5">
    <location>
        <begin position="13"/>
        <end position="74"/>
    </location>
</feature>
<evidence type="ECO:0000256" key="1">
    <source>
        <dbReference type="ARBA" id="ARBA00023015"/>
    </source>
</evidence>
<dbReference type="InterPro" id="IPR050109">
    <property type="entry name" value="HTH-type_TetR-like_transc_reg"/>
</dbReference>
<dbReference type="InterPro" id="IPR009057">
    <property type="entry name" value="Homeodomain-like_sf"/>
</dbReference>
<keyword evidence="7" id="KW-1185">Reference proteome</keyword>
<dbReference type="PROSITE" id="PS01081">
    <property type="entry name" value="HTH_TETR_1"/>
    <property type="match status" value="1"/>
</dbReference>
<protein>
    <submittedName>
        <fullName evidence="6">TetR/AcrR family transcriptional regulator</fullName>
    </submittedName>
</protein>
<evidence type="ECO:0000313" key="6">
    <source>
        <dbReference type="EMBL" id="MDO7883450.1"/>
    </source>
</evidence>
<dbReference type="PANTHER" id="PTHR30055:SF234">
    <property type="entry name" value="HTH-TYPE TRANSCRIPTIONAL REGULATOR BETI"/>
    <property type="match status" value="1"/>
</dbReference>
<name>A0ABT9BVN0_9MICO</name>
<dbReference type="Gene3D" id="1.10.357.10">
    <property type="entry name" value="Tetracycline Repressor, domain 2"/>
    <property type="match status" value="1"/>
</dbReference>